<dbReference type="Pfam" id="PF09684">
    <property type="entry name" value="Tail_P2_I"/>
    <property type="match status" value="1"/>
</dbReference>
<sequence>MNNLMQTMPTELMQALGQVVKSDDTVRTLLLSLLCLSQRSDAQLVWLAKLCGCEPQQVLDTPTILRRCSTAQLIKVVQQPEFCDEHQLRYFAKKLSIENFTNEQELRDAVIKACVLNDTRLLLHSLWHPMLCPVSLLPWLAWSVSVDEWDESWSEALKRQVIRDAFEVHKYKGTPYALQKALDSLNIKTEVKEWWRQDDARRGTLQVWALINSNLDEHQQGILTTEMMRKIQRVINRVKRGSIHIDIQLGLAFKEQMGVFGAAFNPIIHRDTRLASEGVKPPKPKGNVSFQSASVTRQCNHVSLRSAGVKPEKFKAIGASIGLSKISQVNSIELSGAAVSPNGILQRASISAGFNHIHACAFAIQGQGILPDKNHGVGHVIASPKQLVIQHFNL</sequence>
<name>A0A5S3YZW9_9GAMM</name>
<gene>
    <name evidence="1" type="ORF">CWB73_00910</name>
</gene>
<accession>A0A5S3YZW9</accession>
<evidence type="ECO:0000313" key="2">
    <source>
        <dbReference type="Proteomes" id="UP000307362"/>
    </source>
</evidence>
<protein>
    <submittedName>
        <fullName evidence="1">Phage tail protein I</fullName>
    </submittedName>
</protein>
<dbReference type="EMBL" id="PNCM01000005">
    <property type="protein sequence ID" value="TMP83740.1"/>
    <property type="molecule type" value="Genomic_DNA"/>
</dbReference>
<comment type="caution">
    <text evidence="1">The sequence shown here is derived from an EMBL/GenBank/DDBJ whole genome shotgun (WGS) entry which is preliminary data.</text>
</comment>
<reference evidence="2" key="2">
    <citation type="submission" date="2019-06" db="EMBL/GenBank/DDBJ databases">
        <title>Co-occurence of chitin degradation, pigmentation and bioactivity in marine Pseudoalteromonas.</title>
        <authorList>
            <person name="Sonnenschein E.C."/>
            <person name="Bech P.K."/>
        </authorList>
    </citation>
    <scope>NUCLEOTIDE SEQUENCE [LARGE SCALE GENOMIC DNA]</scope>
    <source>
        <strain evidence="2">S1189</strain>
    </source>
</reference>
<reference evidence="1 2" key="1">
    <citation type="submission" date="2017-12" db="EMBL/GenBank/DDBJ databases">
        <authorList>
            <person name="Paulsen S."/>
            <person name="Gram L.K."/>
        </authorList>
    </citation>
    <scope>NUCLEOTIDE SEQUENCE [LARGE SCALE GENOMIC DNA]</scope>
    <source>
        <strain evidence="1 2">S1189</strain>
    </source>
</reference>
<organism evidence="1 2">
    <name type="scientific">Pseudoalteromonas phenolica</name>
    <dbReference type="NCBI Taxonomy" id="161398"/>
    <lineage>
        <taxon>Bacteria</taxon>
        <taxon>Pseudomonadati</taxon>
        <taxon>Pseudomonadota</taxon>
        <taxon>Gammaproteobacteria</taxon>
        <taxon>Alteromonadales</taxon>
        <taxon>Pseudoalteromonadaceae</taxon>
        <taxon>Pseudoalteromonas</taxon>
    </lineage>
</organism>
<dbReference type="Proteomes" id="UP000307362">
    <property type="component" value="Unassembled WGS sequence"/>
</dbReference>
<dbReference type="AlphaFoldDB" id="A0A5S3YZW9"/>
<evidence type="ECO:0000313" key="1">
    <source>
        <dbReference type="EMBL" id="TMP83740.1"/>
    </source>
</evidence>
<proteinExistence type="predicted"/>
<dbReference type="RefSeq" id="WP_138566030.1">
    <property type="nucleotide sequence ID" value="NZ_PNCM01000005.1"/>
</dbReference>
<dbReference type="NCBIfam" id="TIGR01634">
    <property type="entry name" value="tail_P2_I"/>
    <property type="match status" value="1"/>
</dbReference>
<dbReference type="InterPro" id="IPR006521">
    <property type="entry name" value="Tail_protein_I"/>
</dbReference>
<dbReference type="OrthoDB" id="90759at2"/>